<evidence type="ECO:0000313" key="2">
    <source>
        <dbReference type="Proteomes" id="UP000318995"/>
    </source>
</evidence>
<sequence>MGVGAFLRYARDAFFAKPTPERQLIKLARQHSVRRVVELGIGSLEQTQTLLKAIVDSAGGAGVSYTAVDPFEQREPGQAPLSLIAAHRTLSVCGVKARLTPGDPEHSLATVANSLSDTDLVVLPLGIGERSGSPAWFYLPRMCHPGTLVVEPTPRAEEPDTWTVWPLADVQRQARQAASGWRAAA</sequence>
<dbReference type="OrthoDB" id="283021at2"/>
<dbReference type="RefSeq" id="WP_146571131.1">
    <property type="nucleotide sequence ID" value="NZ_SJPH01000001.1"/>
</dbReference>
<reference evidence="1 2" key="1">
    <citation type="submission" date="2019-02" db="EMBL/GenBank/DDBJ databases">
        <title>Deep-cultivation of Planctomycetes and their phenomic and genomic characterization uncovers novel biology.</title>
        <authorList>
            <person name="Wiegand S."/>
            <person name="Jogler M."/>
            <person name="Boedeker C."/>
            <person name="Pinto D."/>
            <person name="Vollmers J."/>
            <person name="Rivas-Marin E."/>
            <person name="Kohn T."/>
            <person name="Peeters S.H."/>
            <person name="Heuer A."/>
            <person name="Rast P."/>
            <person name="Oberbeckmann S."/>
            <person name="Bunk B."/>
            <person name="Jeske O."/>
            <person name="Meyerdierks A."/>
            <person name="Storesund J.E."/>
            <person name="Kallscheuer N."/>
            <person name="Luecker S."/>
            <person name="Lage O.M."/>
            <person name="Pohl T."/>
            <person name="Merkel B.J."/>
            <person name="Hornburger P."/>
            <person name="Mueller R.-W."/>
            <person name="Bruemmer F."/>
            <person name="Labrenz M."/>
            <person name="Spormann A.M."/>
            <person name="Op Den Camp H."/>
            <person name="Overmann J."/>
            <person name="Amann R."/>
            <person name="Jetten M.S.M."/>
            <person name="Mascher T."/>
            <person name="Medema M.H."/>
            <person name="Devos D.P."/>
            <person name="Kaster A.-K."/>
            <person name="Ovreas L."/>
            <person name="Rohde M."/>
            <person name="Galperin M.Y."/>
            <person name="Jogler C."/>
        </authorList>
    </citation>
    <scope>NUCLEOTIDE SEQUENCE [LARGE SCALE GENOMIC DNA]</scope>
    <source>
        <strain evidence="1 2">Pla111</strain>
    </source>
</reference>
<protein>
    <submittedName>
        <fullName evidence="1">Uncharacterized protein</fullName>
    </submittedName>
</protein>
<organism evidence="1 2">
    <name type="scientific">Botrimarina hoheduenensis</name>
    <dbReference type="NCBI Taxonomy" id="2528000"/>
    <lineage>
        <taxon>Bacteria</taxon>
        <taxon>Pseudomonadati</taxon>
        <taxon>Planctomycetota</taxon>
        <taxon>Planctomycetia</taxon>
        <taxon>Pirellulales</taxon>
        <taxon>Lacipirellulaceae</taxon>
        <taxon>Botrimarina</taxon>
    </lineage>
</organism>
<comment type="caution">
    <text evidence="1">The sequence shown here is derived from an EMBL/GenBank/DDBJ whole genome shotgun (WGS) entry which is preliminary data.</text>
</comment>
<proteinExistence type="predicted"/>
<dbReference type="AlphaFoldDB" id="A0A5C5WFA8"/>
<dbReference type="EMBL" id="SJPH01000001">
    <property type="protein sequence ID" value="TWT48801.1"/>
    <property type="molecule type" value="Genomic_DNA"/>
</dbReference>
<keyword evidence="2" id="KW-1185">Reference proteome</keyword>
<dbReference type="Proteomes" id="UP000318995">
    <property type="component" value="Unassembled WGS sequence"/>
</dbReference>
<accession>A0A5C5WFA8</accession>
<name>A0A5C5WFA8_9BACT</name>
<evidence type="ECO:0000313" key="1">
    <source>
        <dbReference type="EMBL" id="TWT48801.1"/>
    </source>
</evidence>
<gene>
    <name evidence="1" type="ORF">Pla111_05760</name>
</gene>